<evidence type="ECO:0008006" key="3">
    <source>
        <dbReference type="Google" id="ProtNLM"/>
    </source>
</evidence>
<protein>
    <recommendedName>
        <fullName evidence="3">DUF4279 domain-containing protein</fullName>
    </recommendedName>
</protein>
<organism evidence="1 2">
    <name type="scientific">Oceanidesulfovibrio marinus</name>
    <dbReference type="NCBI Taxonomy" id="370038"/>
    <lineage>
        <taxon>Bacteria</taxon>
        <taxon>Pseudomonadati</taxon>
        <taxon>Thermodesulfobacteriota</taxon>
        <taxon>Desulfovibrionia</taxon>
        <taxon>Desulfovibrionales</taxon>
        <taxon>Desulfovibrionaceae</taxon>
        <taxon>Oceanidesulfovibrio</taxon>
    </lineage>
</organism>
<evidence type="ECO:0000313" key="2">
    <source>
        <dbReference type="Proteomes" id="UP000434052"/>
    </source>
</evidence>
<proteinExistence type="predicted"/>
<dbReference type="Proteomes" id="UP000434052">
    <property type="component" value="Unassembled WGS sequence"/>
</dbReference>
<gene>
    <name evidence="1" type="ORF">DQK91_19755</name>
</gene>
<accession>A0A6P1ZCP1</accession>
<dbReference type="AlphaFoldDB" id="A0A6P1ZCP1"/>
<reference evidence="1 2" key="1">
    <citation type="submission" date="2018-06" db="EMBL/GenBank/DDBJ databases">
        <title>Complete genome of Desulfovibrio marinus P48SEP.</title>
        <authorList>
            <person name="Crispim J.S."/>
            <person name="Vidigal P.M.P."/>
            <person name="Silva L.C.F."/>
            <person name="Araujo L.C."/>
            <person name="Laguardia C.N."/>
            <person name="Dias R.S."/>
            <person name="Sousa M.P."/>
            <person name="Paula S.O."/>
            <person name="Silva C."/>
        </authorList>
    </citation>
    <scope>NUCLEOTIDE SEQUENCE [LARGE SCALE GENOMIC DNA]</scope>
    <source>
        <strain evidence="1 2">P48SEP</strain>
    </source>
</reference>
<comment type="caution">
    <text evidence="1">The sequence shown here is derived from an EMBL/GenBank/DDBJ whole genome shotgun (WGS) entry which is preliminary data.</text>
</comment>
<sequence length="142" mass="15912">MDEIELDVSLVFYCELSATKDDLVEALNVDPDYVYVLDPPRLRPRRTMDEVNVYIMYSPLGRGVHSLAKHVDMLVSLVSELNATKLSRVASLGMRLSVGLFTENRFGSLSLDNGALRRITELLPDADIDLCFYGSVDGYFDS</sequence>
<name>A0A6P1ZCP1_9BACT</name>
<dbReference type="RefSeq" id="WP_144307135.1">
    <property type="nucleotide sequence ID" value="NZ_QMIF01000019.1"/>
</dbReference>
<dbReference type="EMBL" id="QMIF01000019">
    <property type="protein sequence ID" value="TVM30814.1"/>
    <property type="molecule type" value="Genomic_DNA"/>
</dbReference>
<evidence type="ECO:0000313" key="1">
    <source>
        <dbReference type="EMBL" id="TVM30814.1"/>
    </source>
</evidence>